<evidence type="ECO:0000256" key="1">
    <source>
        <dbReference type="SAM" id="MobiDB-lite"/>
    </source>
</evidence>
<name>A0A2C5XXU6_9HYPO</name>
<organism evidence="2 3">
    <name type="scientific">Ophiocordyceps australis</name>
    <dbReference type="NCBI Taxonomy" id="1399860"/>
    <lineage>
        <taxon>Eukaryota</taxon>
        <taxon>Fungi</taxon>
        <taxon>Dikarya</taxon>
        <taxon>Ascomycota</taxon>
        <taxon>Pezizomycotina</taxon>
        <taxon>Sordariomycetes</taxon>
        <taxon>Hypocreomycetidae</taxon>
        <taxon>Hypocreales</taxon>
        <taxon>Ophiocordycipitaceae</taxon>
        <taxon>Ophiocordyceps</taxon>
    </lineage>
</organism>
<reference evidence="2 3" key="1">
    <citation type="submission" date="2017-06" db="EMBL/GenBank/DDBJ databases">
        <title>Ant-infecting Ophiocordyceps genomes reveal a high diversity of potential behavioral manipulation genes and a possible major role for enterotoxins.</title>
        <authorList>
            <person name="De Bekker C."/>
            <person name="Evans H.C."/>
            <person name="Brachmann A."/>
            <person name="Hughes D.P."/>
        </authorList>
    </citation>
    <scope>NUCLEOTIDE SEQUENCE [LARGE SCALE GENOMIC DNA]</scope>
    <source>
        <strain evidence="2 3">Map64</strain>
    </source>
</reference>
<dbReference type="STRING" id="1399860.A0A2C5XXU6"/>
<sequence>MDGQAPAASTVPRANRYDNQPTLPVSPLPRTSLSNSEPSLRFPTPLGNRHLFQWISASDPDLMRLTTTVENSSLDDSAYGLIMSPSGEIHDGNLSESGTSLDTQPSDDVHSLADCHSLPDVGCISDVEWPSEEAEMPLHIASIEQHESIEAHGETLRVQAQPLLLGATPANFDSENPEPYDFYSSDSDAFSNPTLDIIKASTISTINGDKLEPKSAVLEVSDISHDGKQGYLRYAHINSILATAMAFMPHALRCLFLIILVGSMCHSTPLHQLCESAEAWFHRSAPAPPIKMAMTQPSIPMQTGCMKLVLLSENSPTTWLSSTKDPVISFAPRSQTDILIRVSNDTKQHWLAKNCLTVDSLRQDSRVKTSISSVDDGLLLKFPSSEAHGILQLSFTTSCRPKLHRVMSVHFSKSVAEEVYETTRYLARKLPAFIPISVAEAKQHFMGVRQALGAASNMLGHGVVYASGHLTNRIDDIMADVHRSVKGKGDAMERIRSATENIAVAFANTSSLRTRQQLHYIREFRSKVQLYLHLGLLDAQVSAKSWWLKAMLRREERIEYTRKAKEYLARQRSATQEVKQTRRRRAKMGKGSDKGE</sequence>
<evidence type="ECO:0000313" key="2">
    <source>
        <dbReference type="EMBL" id="PHH60246.1"/>
    </source>
</evidence>
<accession>A0A2C5XXU6</accession>
<keyword evidence="3" id="KW-1185">Reference proteome</keyword>
<dbReference type="EMBL" id="NJET01000156">
    <property type="protein sequence ID" value="PHH60246.1"/>
    <property type="molecule type" value="Genomic_DNA"/>
</dbReference>
<evidence type="ECO:0000313" key="3">
    <source>
        <dbReference type="Proteomes" id="UP000226192"/>
    </source>
</evidence>
<feature type="region of interest" description="Disordered" evidence="1">
    <location>
        <begin position="571"/>
        <end position="596"/>
    </location>
</feature>
<dbReference type="OrthoDB" id="4925544at2759"/>
<comment type="caution">
    <text evidence="2">The sequence shown here is derived from an EMBL/GenBank/DDBJ whole genome shotgun (WGS) entry which is preliminary data.</text>
</comment>
<dbReference type="Proteomes" id="UP000226192">
    <property type="component" value="Unassembled WGS sequence"/>
</dbReference>
<protein>
    <submittedName>
        <fullName evidence="2">Uncharacterized protein</fullName>
    </submittedName>
</protein>
<dbReference type="AlphaFoldDB" id="A0A2C5XXU6"/>
<feature type="compositionally biased region" description="Polar residues" evidence="1">
    <location>
        <begin position="17"/>
        <end position="38"/>
    </location>
</feature>
<proteinExistence type="predicted"/>
<gene>
    <name evidence="2" type="ORF">CDD81_1905</name>
</gene>
<feature type="region of interest" description="Disordered" evidence="1">
    <location>
        <begin position="1"/>
        <end position="42"/>
    </location>
</feature>